<keyword evidence="4" id="KW-1185">Reference proteome</keyword>
<dbReference type="STRING" id="980561.A1359_01000"/>
<sequence length="131" mass="15087">MNSFRLIEGDGLVAHTCETIGYDTPWCQVHGMLLQAAKSPPGLRSEPKPFVAQTALSDYYVEYRLTAQVECPEIRRITITTLHVNIQDVFNEYGVRIMSPHYKDDPFEKIWVSKEQWFEAFVAEVMKCNSI</sequence>
<dbReference type="AlphaFoldDB" id="A0A177N8U5"/>
<comment type="function">
    <text evidence="1">Mechanosensitive channel that participates in the regulation of osmotic pressure changes within the cell, opening in response to stretch forces in the membrane lipid bilayer, without the need for other proteins. Contributes to normal resistance to hypoosmotic shock. Forms an ion channel of 1.0 nanosiemens conductance with a slight preference for anions.</text>
</comment>
<comment type="similarity">
    <text evidence="1">Belongs to the MscS (TC 1.A.23) family.</text>
</comment>
<dbReference type="Gene3D" id="3.30.70.100">
    <property type="match status" value="1"/>
</dbReference>
<gene>
    <name evidence="3" type="ORF">A1359_01000</name>
</gene>
<keyword evidence="1" id="KW-0997">Cell inner membrane</keyword>
<dbReference type="Proteomes" id="UP000078476">
    <property type="component" value="Unassembled WGS sequence"/>
</dbReference>
<accession>A0A177N8U5</accession>
<keyword evidence="1" id="KW-0407">Ion channel</keyword>
<reference evidence="3 4" key="1">
    <citation type="submission" date="2016-03" db="EMBL/GenBank/DDBJ databases">
        <authorList>
            <person name="Ploux O."/>
        </authorList>
    </citation>
    <scope>NUCLEOTIDE SEQUENCE [LARGE SCALE GENOMIC DNA]</scope>
    <source>
        <strain evidence="3 4">R-45370</strain>
    </source>
</reference>
<evidence type="ECO:0000313" key="3">
    <source>
        <dbReference type="EMBL" id="OAI14014.1"/>
    </source>
</evidence>
<dbReference type="OrthoDB" id="9780668at2"/>
<dbReference type="InterPro" id="IPR045275">
    <property type="entry name" value="MscS_archaea/bacteria_type"/>
</dbReference>
<proteinExistence type="inferred from homology"/>
<comment type="caution">
    <text evidence="3">The sequence shown here is derived from an EMBL/GenBank/DDBJ whole genome shotgun (WGS) entry which is preliminary data.</text>
</comment>
<comment type="subunit">
    <text evidence="1">Homoheptamer.</text>
</comment>
<dbReference type="GO" id="GO:0008381">
    <property type="term" value="F:mechanosensitive monoatomic ion channel activity"/>
    <property type="evidence" value="ECO:0007669"/>
    <property type="project" value="InterPro"/>
</dbReference>
<dbReference type="Pfam" id="PF21082">
    <property type="entry name" value="MS_channel_3rd"/>
    <property type="match status" value="1"/>
</dbReference>
<evidence type="ECO:0000313" key="4">
    <source>
        <dbReference type="Proteomes" id="UP000078476"/>
    </source>
</evidence>
<keyword evidence="1" id="KW-1003">Cell membrane</keyword>
<dbReference type="PANTHER" id="PTHR30221:SF18">
    <property type="entry name" value="SLL0590 PROTEIN"/>
    <property type="match status" value="1"/>
</dbReference>
<dbReference type="InterPro" id="IPR011066">
    <property type="entry name" value="MscS_channel_C_sf"/>
</dbReference>
<dbReference type="InterPro" id="IPR049278">
    <property type="entry name" value="MS_channel_C"/>
</dbReference>
<protein>
    <recommendedName>
        <fullName evidence="1">Small-conductance mechanosensitive channel</fullName>
    </recommendedName>
</protein>
<keyword evidence="1" id="KW-0813">Transport</keyword>
<feature type="domain" description="Mechanosensitive ion channel MscS C-terminal" evidence="2">
    <location>
        <begin position="20"/>
        <end position="97"/>
    </location>
</feature>
<dbReference type="EMBL" id="LUUI01000114">
    <property type="protein sequence ID" value="OAI14014.1"/>
    <property type="molecule type" value="Genomic_DNA"/>
</dbReference>
<evidence type="ECO:0000256" key="1">
    <source>
        <dbReference type="RuleBase" id="RU369025"/>
    </source>
</evidence>
<dbReference type="RefSeq" id="WP_066983667.1">
    <property type="nucleotide sequence ID" value="NZ_LUUI01000114.1"/>
</dbReference>
<dbReference type="GO" id="GO:0005886">
    <property type="term" value="C:plasma membrane"/>
    <property type="evidence" value="ECO:0007669"/>
    <property type="project" value="UniProtKB-SubCell"/>
</dbReference>
<keyword evidence="1" id="KW-0406">Ion transport</keyword>
<keyword evidence="1" id="KW-0472">Membrane</keyword>
<organism evidence="3 4">
    <name type="scientific">Methylomonas lenta</name>
    <dbReference type="NCBI Taxonomy" id="980561"/>
    <lineage>
        <taxon>Bacteria</taxon>
        <taxon>Pseudomonadati</taxon>
        <taxon>Pseudomonadota</taxon>
        <taxon>Gammaproteobacteria</taxon>
        <taxon>Methylococcales</taxon>
        <taxon>Methylococcaceae</taxon>
        <taxon>Methylomonas</taxon>
    </lineage>
</organism>
<comment type="subcellular location">
    <subcellularLocation>
        <location evidence="1">Cell inner membrane</location>
        <topology evidence="1">Multi-pass membrane protein</topology>
    </subcellularLocation>
</comment>
<dbReference type="PANTHER" id="PTHR30221">
    <property type="entry name" value="SMALL-CONDUCTANCE MECHANOSENSITIVE CHANNEL"/>
    <property type="match status" value="1"/>
</dbReference>
<dbReference type="SUPFAM" id="SSF82689">
    <property type="entry name" value="Mechanosensitive channel protein MscS (YggB), C-terminal domain"/>
    <property type="match status" value="1"/>
</dbReference>
<evidence type="ECO:0000259" key="2">
    <source>
        <dbReference type="Pfam" id="PF21082"/>
    </source>
</evidence>
<name>A0A177N8U5_9GAMM</name>